<gene>
    <name evidence="2" type="ORF">BJEO58_00364</name>
</gene>
<evidence type="ECO:0000313" key="3">
    <source>
        <dbReference type="Proteomes" id="UP000234462"/>
    </source>
</evidence>
<dbReference type="RefSeq" id="WP_101587181.1">
    <property type="nucleotide sequence ID" value="NZ_FXZM01000001.1"/>
</dbReference>
<organism evidence="2 3">
    <name type="scientific">Brevibacterium jeotgali</name>
    <dbReference type="NCBI Taxonomy" id="1262550"/>
    <lineage>
        <taxon>Bacteria</taxon>
        <taxon>Bacillati</taxon>
        <taxon>Actinomycetota</taxon>
        <taxon>Actinomycetes</taxon>
        <taxon>Micrococcales</taxon>
        <taxon>Brevibacteriaceae</taxon>
        <taxon>Brevibacterium</taxon>
    </lineage>
</organism>
<feature type="compositionally biased region" description="Basic residues" evidence="1">
    <location>
        <begin position="1"/>
        <end position="10"/>
    </location>
</feature>
<keyword evidence="3" id="KW-1185">Reference proteome</keyword>
<evidence type="ECO:0000256" key="1">
    <source>
        <dbReference type="SAM" id="MobiDB-lite"/>
    </source>
</evidence>
<dbReference type="OrthoDB" id="4803034at2"/>
<feature type="region of interest" description="Disordered" evidence="1">
    <location>
        <begin position="1"/>
        <end position="23"/>
    </location>
</feature>
<protein>
    <submittedName>
        <fullName evidence="2">Uncharacterized protein</fullName>
    </submittedName>
</protein>
<feature type="region of interest" description="Disordered" evidence="1">
    <location>
        <begin position="55"/>
        <end position="103"/>
    </location>
</feature>
<reference evidence="3" key="1">
    <citation type="submission" date="2017-03" db="EMBL/GenBank/DDBJ databases">
        <authorList>
            <person name="Monnet C."/>
        </authorList>
    </citation>
    <scope>NUCLEOTIDE SEQUENCE [LARGE SCALE GENOMIC DNA]</scope>
    <source>
        <strain evidence="3">SJ5-8</strain>
    </source>
</reference>
<evidence type="ECO:0000313" key="2">
    <source>
        <dbReference type="EMBL" id="SMY10789.1"/>
    </source>
</evidence>
<accession>A0A2H1L1S3</accession>
<name>A0A2H1L1S3_9MICO</name>
<dbReference type="EMBL" id="FXZM01000001">
    <property type="protein sequence ID" value="SMY10789.1"/>
    <property type="molecule type" value="Genomic_DNA"/>
</dbReference>
<feature type="compositionally biased region" description="Low complexity" evidence="1">
    <location>
        <begin position="11"/>
        <end position="23"/>
    </location>
</feature>
<feature type="region of interest" description="Disordered" evidence="1">
    <location>
        <begin position="121"/>
        <end position="140"/>
    </location>
</feature>
<sequence>MTSTRTRRRTTSQTPWRTVTRATAGGATLSLALLAGCEPDDRDDRPASDYATLVDELRSLPGVDSVESTPGAPDTPVADADAGPSSPSPPGHSPSSPATDSTFTVVLDPDSGEAELRTVGKRSHTLVNDHRYPSGAPEVTVGYGPFTAEIAQSRPDSEYVACADACGQDRIELTDFLDLRALPDVESGSLTAGGAEVVLAEDQDVRGWVADALETDVRTRLIVRTAQEPESRWLVLSLGADGTADAVASLFDLADLTGAEVVEASVEQSIQYPSATLRVAGPSDVPAVHDAVVAEVPDRELSGFEIVTDDGLEVLVDDDGPPIEHSMEARRLLTDARSAVTRIGGGGSYVELTVPDSEVLRSVVDTISDAAWPLPQDTSVRVSHEDSSDYKAPFSADEWDEREPLLTDLWDAGLVDVAYRYGHEDVDTTLEIGPESEFSTPAGRDALVQTLRGVDWKGTARITLASGDMPSFTTTADGRAQNPHNTASGAEADVHGWGQEFVDAWNESAS</sequence>
<dbReference type="AlphaFoldDB" id="A0A2H1L1S3"/>
<proteinExistence type="predicted"/>
<dbReference type="Proteomes" id="UP000234462">
    <property type="component" value="Unassembled WGS sequence"/>
</dbReference>